<evidence type="ECO:0000313" key="1">
    <source>
        <dbReference type="EMBL" id="ADJ16865.1"/>
    </source>
</evidence>
<dbReference type="InterPro" id="IPR036188">
    <property type="entry name" value="FAD/NAD-bd_sf"/>
</dbReference>
<dbReference type="RefSeq" id="WP_008415585.1">
    <property type="nucleotide sequence ID" value="NC_014299.1"/>
</dbReference>
<dbReference type="AlphaFoldDB" id="D8JCX0"/>
<protein>
    <submittedName>
        <fullName evidence="1">Uncharacterized protein</fullName>
    </submittedName>
</protein>
<dbReference type="EMBL" id="AOHV01000020">
    <property type="protein sequence ID" value="ELY38699.1"/>
    <property type="molecule type" value="Genomic_DNA"/>
</dbReference>
<reference evidence="2 4" key="2">
    <citation type="journal article" date="2014" name="PLoS Genet.">
        <title>Phylogenetically driven sequencing of extremely halophilic archaea reveals strategies for static and dynamic osmo-response.</title>
        <authorList>
            <person name="Becker E.A."/>
            <person name="Seitzer P.M."/>
            <person name="Tritt A."/>
            <person name="Larsen D."/>
            <person name="Krusor M."/>
            <person name="Yao A.I."/>
            <person name="Wu D."/>
            <person name="Madern D."/>
            <person name="Eisen J.A."/>
            <person name="Darling A.E."/>
            <person name="Facciotti M.T."/>
        </authorList>
    </citation>
    <scope>NUCLEOTIDE SEQUENCE [LARGE SCALE GENOMIC DNA]</scope>
    <source>
        <strain evidence="2">B3</strain>
        <strain evidence="4">DSM 18796 / CECT 7217 / JCM 14584 / KCTC 4019 / B3</strain>
    </source>
</reference>
<keyword evidence="1" id="KW-0614">Plasmid</keyword>
<reference evidence="1 3" key="1">
    <citation type="journal article" date="2010" name="J. Bacteriol.">
        <title>Complete genome sequence of Halalkalicoccus jeotgali B3(T), an extremely halophilic archaeon.</title>
        <authorList>
            <person name="Roh S.W."/>
            <person name="Nam Y.D."/>
            <person name="Nam S.H."/>
            <person name="Choi S.H."/>
            <person name="Park H.S."/>
            <person name="Bae J.W."/>
        </authorList>
    </citation>
    <scope>NUCLEOTIDE SEQUENCE [LARGE SCALE GENOMIC DNA]</scope>
    <source>
        <strain evidence="1">B3</strain>
        <strain evidence="3">DSM 18796 / CECT 7217 / JCM 14584 / KCTC 4019 / B3</strain>
        <plasmid evidence="3">2</plasmid>
    </source>
</reference>
<dbReference type="EMBL" id="CP002064">
    <property type="protein sequence ID" value="ADJ16865.1"/>
    <property type="molecule type" value="Genomic_DNA"/>
</dbReference>
<name>D8JCX0_HALJB</name>
<dbReference type="Proteomes" id="UP000000390">
    <property type="component" value="Plasmid 2"/>
</dbReference>
<proteinExistence type="predicted"/>
<organism evidence="1 3">
    <name type="scientific">Halalkalicoccus jeotgali (strain DSM 18796 / CECT 7217 / JCM 14584 / KCTC 4019 / B3)</name>
    <dbReference type="NCBI Taxonomy" id="795797"/>
    <lineage>
        <taxon>Archaea</taxon>
        <taxon>Methanobacteriati</taxon>
        <taxon>Methanobacteriota</taxon>
        <taxon>Stenosarchaea group</taxon>
        <taxon>Halobacteria</taxon>
        <taxon>Halobacteriales</taxon>
        <taxon>Halococcaceae</taxon>
        <taxon>Halalkalicoccus</taxon>
    </lineage>
</organism>
<evidence type="ECO:0000313" key="3">
    <source>
        <dbReference type="Proteomes" id="UP000000390"/>
    </source>
</evidence>
<evidence type="ECO:0000313" key="4">
    <source>
        <dbReference type="Proteomes" id="UP000011645"/>
    </source>
</evidence>
<gene>
    <name evidence="1" type="ordered locus">HacjB3_17613</name>
    <name evidence="2" type="ORF">C497_07154</name>
</gene>
<evidence type="ECO:0000313" key="2">
    <source>
        <dbReference type="EMBL" id="ELY38699.1"/>
    </source>
</evidence>
<keyword evidence="4" id="KW-1185">Reference proteome</keyword>
<dbReference type="OrthoDB" id="205890at2157"/>
<dbReference type="Proteomes" id="UP000011645">
    <property type="component" value="Unassembled WGS sequence"/>
</dbReference>
<dbReference type="Gene3D" id="3.50.50.60">
    <property type="entry name" value="FAD/NAD(P)-binding domain"/>
    <property type="match status" value="1"/>
</dbReference>
<dbReference type="GeneID" id="54763694"/>
<dbReference type="KEGG" id="hje:HacjB3_17613"/>
<geneLocation type="plasmid" evidence="1 3">
    <name>2</name>
</geneLocation>
<accession>D8JCX0</accession>
<dbReference type="HOGENOM" id="CLU_3178459_0_0_2"/>
<sequence>MPLSAAGNVTGGLFYNNYLGGTGPTNAAVFGEIARENADEFVDEYS</sequence>